<keyword evidence="1" id="KW-0732">Signal</keyword>
<dbReference type="CDD" id="cd00057">
    <property type="entry name" value="FA58C"/>
    <property type="match status" value="1"/>
</dbReference>
<evidence type="ECO:0000313" key="3">
    <source>
        <dbReference type="EMBL" id="KAJ7382129.1"/>
    </source>
</evidence>
<dbReference type="PROSITE" id="PS01285">
    <property type="entry name" value="FA58C_1"/>
    <property type="match status" value="1"/>
</dbReference>
<accession>A0A9W9ZJK3</accession>
<comment type="caution">
    <text evidence="3">The sequence shown here is derived from an EMBL/GenBank/DDBJ whole genome shotgun (WGS) entry which is preliminary data.</text>
</comment>
<proteinExistence type="predicted"/>
<dbReference type="OrthoDB" id="10067267at2759"/>
<dbReference type="EMBL" id="MU825938">
    <property type="protein sequence ID" value="KAJ7382129.1"/>
    <property type="molecule type" value="Genomic_DNA"/>
</dbReference>
<name>A0A9W9ZJK3_9CNID</name>
<evidence type="ECO:0000256" key="1">
    <source>
        <dbReference type="SAM" id="SignalP"/>
    </source>
</evidence>
<feature type="chain" id="PRO_5040956109" evidence="1">
    <location>
        <begin position="21"/>
        <end position="255"/>
    </location>
</feature>
<dbReference type="PROSITE" id="PS50022">
    <property type="entry name" value="FA58C_3"/>
    <property type="match status" value="1"/>
</dbReference>
<sequence length="255" mass="27756">MAFVPLFVSLSLLCLSSSFATECSPRPLGMQNKDIADSQITASSQFDSNHGATNGRLNFAAGGGKTGAWSSRTNDVNQWLRVDLGQRGKVTGIQIQGREDCCNQFVTSYTLSHSNDGTTFTDYTQNGQVTVFAGNSDKTTVITQFLSPAINARYIRINPKSWSEHISLRIELLGCRTELPSYTCRSMKAKGFCPSPAYQARCPTQCPSIACLNYMPDEGVTSLKTTVTVKNTSQFVAKPVSSVTFILSTWVVSLT</sequence>
<dbReference type="FunFam" id="2.60.120.260:FF:000016">
    <property type="entry name" value="Contactin-associated protein-like 4 isoform 1"/>
    <property type="match status" value="1"/>
</dbReference>
<dbReference type="Proteomes" id="UP001163046">
    <property type="component" value="Unassembled WGS sequence"/>
</dbReference>
<protein>
    <submittedName>
        <fullName evidence="3">Oligosaccharide binding</fullName>
    </submittedName>
</protein>
<keyword evidence="4" id="KW-1185">Reference proteome</keyword>
<dbReference type="PANTHER" id="PTHR24543:SF325">
    <property type="entry name" value="F5_8 TYPE C DOMAIN-CONTAINING PROTEIN"/>
    <property type="match status" value="1"/>
</dbReference>
<organism evidence="3 4">
    <name type="scientific">Desmophyllum pertusum</name>
    <dbReference type="NCBI Taxonomy" id="174260"/>
    <lineage>
        <taxon>Eukaryota</taxon>
        <taxon>Metazoa</taxon>
        <taxon>Cnidaria</taxon>
        <taxon>Anthozoa</taxon>
        <taxon>Hexacorallia</taxon>
        <taxon>Scleractinia</taxon>
        <taxon>Caryophylliina</taxon>
        <taxon>Caryophylliidae</taxon>
        <taxon>Desmophyllum</taxon>
    </lineage>
</organism>
<reference evidence="3" key="1">
    <citation type="submission" date="2023-01" db="EMBL/GenBank/DDBJ databases">
        <title>Genome assembly of the deep-sea coral Lophelia pertusa.</title>
        <authorList>
            <person name="Herrera S."/>
            <person name="Cordes E."/>
        </authorList>
    </citation>
    <scope>NUCLEOTIDE SEQUENCE</scope>
    <source>
        <strain evidence="3">USNM1676648</strain>
        <tissue evidence="3">Polyp</tissue>
    </source>
</reference>
<feature type="signal peptide" evidence="1">
    <location>
        <begin position="1"/>
        <end position="20"/>
    </location>
</feature>
<dbReference type="PROSITE" id="PS01286">
    <property type="entry name" value="FA58C_2"/>
    <property type="match status" value="1"/>
</dbReference>
<feature type="domain" description="F5/8 type C" evidence="2">
    <location>
        <begin position="23"/>
        <end position="175"/>
    </location>
</feature>
<dbReference type="Pfam" id="PF00754">
    <property type="entry name" value="F5_F8_type_C"/>
    <property type="match status" value="1"/>
</dbReference>
<dbReference type="InterPro" id="IPR000421">
    <property type="entry name" value="FA58C"/>
</dbReference>
<dbReference type="SUPFAM" id="SSF49785">
    <property type="entry name" value="Galactose-binding domain-like"/>
    <property type="match status" value="1"/>
</dbReference>
<dbReference type="AlphaFoldDB" id="A0A9W9ZJK3"/>
<evidence type="ECO:0000313" key="4">
    <source>
        <dbReference type="Proteomes" id="UP001163046"/>
    </source>
</evidence>
<dbReference type="InterPro" id="IPR008979">
    <property type="entry name" value="Galactose-bd-like_sf"/>
</dbReference>
<gene>
    <name evidence="3" type="primary">DCBLD1_2</name>
    <name evidence="3" type="ORF">OS493_036968</name>
</gene>
<evidence type="ECO:0000259" key="2">
    <source>
        <dbReference type="PROSITE" id="PS50022"/>
    </source>
</evidence>
<dbReference type="PANTHER" id="PTHR24543">
    <property type="entry name" value="MULTICOPPER OXIDASE-RELATED"/>
    <property type="match status" value="1"/>
</dbReference>
<dbReference type="Gene3D" id="2.60.120.260">
    <property type="entry name" value="Galactose-binding domain-like"/>
    <property type="match status" value="1"/>
</dbReference>
<dbReference type="SMART" id="SM00231">
    <property type="entry name" value="FA58C"/>
    <property type="match status" value="1"/>
</dbReference>